<proteinExistence type="predicted"/>
<dbReference type="Proteomes" id="UP001524478">
    <property type="component" value="Unassembled WGS sequence"/>
</dbReference>
<keyword evidence="2" id="KW-1185">Reference proteome</keyword>
<comment type="caution">
    <text evidence="1">The sequence shown here is derived from an EMBL/GenBank/DDBJ whole genome shotgun (WGS) entry which is preliminary data.</text>
</comment>
<sequence>MLIKLGCSYSRNGVNIIGATEISKNFDSIVTVYSSDEKITSNEIIKFLKYLLDINKHKKVFMI</sequence>
<protein>
    <submittedName>
        <fullName evidence="1">Uncharacterized protein</fullName>
    </submittedName>
</protein>
<accession>A0ABT1S5A5</accession>
<evidence type="ECO:0000313" key="2">
    <source>
        <dbReference type="Proteomes" id="UP001524478"/>
    </source>
</evidence>
<name>A0ABT1S5A5_9FIRM</name>
<gene>
    <name evidence="1" type="ORF">NE686_00970</name>
</gene>
<dbReference type="EMBL" id="JANGAC010000001">
    <property type="protein sequence ID" value="MCQ4921641.1"/>
    <property type="molecule type" value="Genomic_DNA"/>
</dbReference>
<reference evidence="1 2" key="1">
    <citation type="submission" date="2022-06" db="EMBL/GenBank/DDBJ databases">
        <title>Isolation of gut microbiota from human fecal samples.</title>
        <authorList>
            <person name="Pamer E.G."/>
            <person name="Barat B."/>
            <person name="Waligurski E."/>
            <person name="Medina S."/>
            <person name="Paddock L."/>
            <person name="Mostad J."/>
        </authorList>
    </citation>
    <scope>NUCLEOTIDE SEQUENCE [LARGE SCALE GENOMIC DNA]</scope>
    <source>
        <strain evidence="1 2">DFI.7.95</strain>
    </source>
</reference>
<evidence type="ECO:0000313" key="1">
    <source>
        <dbReference type="EMBL" id="MCQ4921641.1"/>
    </source>
</evidence>
<organism evidence="1 2">
    <name type="scientific">Tissierella carlieri</name>
    <dbReference type="NCBI Taxonomy" id="689904"/>
    <lineage>
        <taxon>Bacteria</taxon>
        <taxon>Bacillati</taxon>
        <taxon>Bacillota</taxon>
        <taxon>Tissierellia</taxon>
        <taxon>Tissierellales</taxon>
        <taxon>Tissierellaceae</taxon>
        <taxon>Tissierella</taxon>
    </lineage>
</organism>